<evidence type="ECO:0000313" key="7">
    <source>
        <dbReference type="Proteomes" id="UP000277457"/>
    </source>
</evidence>
<dbReference type="InterPro" id="IPR051201">
    <property type="entry name" value="Chloro_Bact_Ser_Proteases"/>
</dbReference>
<dbReference type="InterPro" id="IPR009003">
    <property type="entry name" value="Peptidase_S1_PA"/>
</dbReference>
<dbReference type="Pfam" id="PF13365">
    <property type="entry name" value="Trypsin_2"/>
    <property type="match status" value="1"/>
</dbReference>
<feature type="domain" description="PDZ" evidence="5">
    <location>
        <begin position="260"/>
        <end position="351"/>
    </location>
</feature>
<evidence type="ECO:0000256" key="4">
    <source>
        <dbReference type="ARBA" id="ARBA00022825"/>
    </source>
</evidence>
<evidence type="ECO:0000256" key="1">
    <source>
        <dbReference type="ARBA" id="ARBA00010541"/>
    </source>
</evidence>
<dbReference type="PANTHER" id="PTHR43343:SF3">
    <property type="entry name" value="PROTEASE DO-LIKE 8, CHLOROPLASTIC"/>
    <property type="match status" value="1"/>
</dbReference>
<dbReference type="EMBL" id="QMPY01000033">
    <property type="protein sequence ID" value="RLE08300.1"/>
    <property type="molecule type" value="Genomic_DNA"/>
</dbReference>
<dbReference type="Pfam" id="PF13180">
    <property type="entry name" value="PDZ_2"/>
    <property type="match status" value="1"/>
</dbReference>
<dbReference type="PROSITE" id="PS50106">
    <property type="entry name" value="PDZ"/>
    <property type="match status" value="1"/>
</dbReference>
<keyword evidence="3" id="KW-0378">Hydrolase</keyword>
<reference evidence="6 7" key="1">
    <citation type="submission" date="2018-06" db="EMBL/GenBank/DDBJ databases">
        <title>Extensive metabolic versatility and redundancy in microbially diverse, dynamic hydrothermal sediments.</title>
        <authorList>
            <person name="Dombrowski N."/>
            <person name="Teske A."/>
            <person name="Baker B.J."/>
        </authorList>
    </citation>
    <scope>NUCLEOTIDE SEQUENCE [LARGE SCALE GENOMIC DNA]</scope>
    <source>
        <strain evidence="6">B7_G13</strain>
    </source>
</reference>
<name>A0A662D647_UNCAE</name>
<proteinExistence type="inferred from homology"/>
<evidence type="ECO:0000313" key="6">
    <source>
        <dbReference type="EMBL" id="RLE08300.1"/>
    </source>
</evidence>
<sequence>MRRVKMKYSELNLKKQIRSFSIFFIVLAGLMLTMNGSLLCASSSQPTLNAEQEAPLSILQKAIIAASEKVTPAVVNISTVRIVADFFLNLVPQEGLGSGVIFDSKGYILTNEHVIHEAKEIKVILTDGREFKGELIGSDPVTDLAVVKIKSENLPVAELGDSEKIKVGEFCIAIGNPFGLQSTVTFGVISALDRSIRIEPGKVLENLIQTDTAINPGNSGGALINLKGEIIGINTAIIPYAQGIGFAIPINTAKGIVENLIKYGRVIRPWLGIYYLPVTPQVASRFKLSLDYGVYIASVVPNGPADKAGLIEGDVIIRFNDQELKTSEDLKSAIYKAGIRKRVSLTILRKGKLKIVQVTLEERPEE</sequence>
<evidence type="ECO:0000256" key="2">
    <source>
        <dbReference type="ARBA" id="ARBA00022670"/>
    </source>
</evidence>
<dbReference type="InterPro" id="IPR001940">
    <property type="entry name" value="Peptidase_S1C"/>
</dbReference>
<dbReference type="PRINTS" id="PR00834">
    <property type="entry name" value="PROTEASES2C"/>
</dbReference>
<dbReference type="Proteomes" id="UP000277457">
    <property type="component" value="Unassembled WGS sequence"/>
</dbReference>
<evidence type="ECO:0000259" key="5">
    <source>
        <dbReference type="PROSITE" id="PS50106"/>
    </source>
</evidence>
<dbReference type="FunFam" id="2.40.10.10:FF:000001">
    <property type="entry name" value="Periplasmic serine protease DegS"/>
    <property type="match status" value="1"/>
</dbReference>
<accession>A0A662D647</accession>
<comment type="similarity">
    <text evidence="1">Belongs to the peptidase S1C family.</text>
</comment>
<organism evidence="6 7">
    <name type="scientific">Aerophobetes bacterium</name>
    <dbReference type="NCBI Taxonomy" id="2030807"/>
    <lineage>
        <taxon>Bacteria</taxon>
        <taxon>Candidatus Aerophobota</taxon>
    </lineage>
</organism>
<gene>
    <name evidence="6" type="ORF">DRZ78_01320</name>
</gene>
<dbReference type="InterPro" id="IPR036034">
    <property type="entry name" value="PDZ_sf"/>
</dbReference>
<dbReference type="GO" id="GO:0006508">
    <property type="term" value="P:proteolysis"/>
    <property type="evidence" value="ECO:0007669"/>
    <property type="project" value="UniProtKB-KW"/>
</dbReference>
<dbReference type="GO" id="GO:0004252">
    <property type="term" value="F:serine-type endopeptidase activity"/>
    <property type="evidence" value="ECO:0007669"/>
    <property type="project" value="InterPro"/>
</dbReference>
<keyword evidence="4" id="KW-0720">Serine protease</keyword>
<dbReference type="SUPFAM" id="SSF50494">
    <property type="entry name" value="Trypsin-like serine proteases"/>
    <property type="match status" value="1"/>
</dbReference>
<evidence type="ECO:0000256" key="3">
    <source>
        <dbReference type="ARBA" id="ARBA00022801"/>
    </source>
</evidence>
<keyword evidence="2" id="KW-0645">Protease</keyword>
<comment type="caution">
    <text evidence="6">The sequence shown here is derived from an EMBL/GenBank/DDBJ whole genome shotgun (WGS) entry which is preliminary data.</text>
</comment>
<dbReference type="SUPFAM" id="SSF50156">
    <property type="entry name" value="PDZ domain-like"/>
    <property type="match status" value="1"/>
</dbReference>
<dbReference type="Gene3D" id="2.30.42.10">
    <property type="match status" value="1"/>
</dbReference>
<dbReference type="PANTHER" id="PTHR43343">
    <property type="entry name" value="PEPTIDASE S12"/>
    <property type="match status" value="1"/>
</dbReference>
<dbReference type="InterPro" id="IPR001478">
    <property type="entry name" value="PDZ"/>
</dbReference>
<dbReference type="AlphaFoldDB" id="A0A662D647"/>
<dbReference type="SMART" id="SM00228">
    <property type="entry name" value="PDZ"/>
    <property type="match status" value="1"/>
</dbReference>
<dbReference type="Gene3D" id="2.40.10.120">
    <property type="match status" value="1"/>
</dbReference>
<protein>
    <recommendedName>
        <fullName evidence="5">PDZ domain-containing protein</fullName>
    </recommendedName>
</protein>